<dbReference type="Pfam" id="PF00067">
    <property type="entry name" value="p450"/>
    <property type="match status" value="1"/>
</dbReference>
<dbReference type="PANTHER" id="PTHR47955">
    <property type="entry name" value="CYTOCHROME P450 FAMILY 71 PROTEIN"/>
    <property type="match status" value="1"/>
</dbReference>
<dbReference type="AlphaFoldDB" id="A0A200R7M7"/>
<keyword evidence="7 9" id="KW-0503">Monooxygenase</keyword>
<name>A0A200R7M7_MACCD</name>
<sequence length="505" mass="58008">MEVLQPTSLWLPFLLFLPLILLPLFHLIRKYKHLKRPNFPPSPPKLPIIGNLHQLGNLPHRSLWKLSQKYGPVMLLQFGRVPTLVISSSETAKEVLKTHDLEFCSRPPLVGPQRLSYNFLDVAFVPYGEYWREIRKLCVLELLSVKRVQSFGFVRAEEVAVMIDSLSRSDSNTPIDLSQKLISLTAQIVCRVAFGKSYQRTEFDNGKFQEILYEAMAMLGSFSASDFFPKVGWIIDKITGLHGRLEKSFHDFDTFYQGVIDQHLDPERLKSNHDDIIDVLLKLEKDQFGAIRLSKDHIKAILMNIFLAGVDTSAVTMNWAMTEMIRNPEVMKKVQEEIRSYVGKKGKVEEADLDQLQYNKMVVKETLRLHPPGPLLIPRESMQHSKINGYDIHPKTRVLINVWAIGRNPDYWEKPDEFYPERFIDSSIDFKGQNFEYLPFGGGRRGCPGINMGVAMVELALANLLYHFDWELPKGMKKEDINMDESSGLTVHKKSALHLVPINYI</sequence>
<organism evidence="11 12">
    <name type="scientific">Macleaya cordata</name>
    <name type="common">Five-seeded plume-poppy</name>
    <name type="synonym">Bocconia cordata</name>
    <dbReference type="NCBI Taxonomy" id="56857"/>
    <lineage>
        <taxon>Eukaryota</taxon>
        <taxon>Viridiplantae</taxon>
        <taxon>Streptophyta</taxon>
        <taxon>Embryophyta</taxon>
        <taxon>Tracheophyta</taxon>
        <taxon>Spermatophyta</taxon>
        <taxon>Magnoliopsida</taxon>
        <taxon>Ranunculales</taxon>
        <taxon>Papaveraceae</taxon>
        <taxon>Papaveroideae</taxon>
        <taxon>Macleaya</taxon>
    </lineage>
</organism>
<dbReference type="PROSITE" id="PS00086">
    <property type="entry name" value="CYTOCHROME_P450"/>
    <property type="match status" value="1"/>
</dbReference>
<feature type="binding site" description="axial binding residue" evidence="8">
    <location>
        <position position="447"/>
    </location>
    <ligand>
        <name>heme</name>
        <dbReference type="ChEBI" id="CHEBI:30413"/>
    </ligand>
    <ligandPart>
        <name>Fe</name>
        <dbReference type="ChEBI" id="CHEBI:18248"/>
    </ligandPart>
</feature>
<dbReference type="SUPFAM" id="SSF48264">
    <property type="entry name" value="Cytochrome P450"/>
    <property type="match status" value="1"/>
</dbReference>
<keyword evidence="10" id="KW-0812">Transmembrane</keyword>
<keyword evidence="12" id="KW-1185">Reference proteome</keyword>
<dbReference type="InterPro" id="IPR036396">
    <property type="entry name" value="Cyt_P450_sf"/>
</dbReference>
<comment type="similarity">
    <text evidence="2 9">Belongs to the cytochrome P450 family.</text>
</comment>
<comment type="cofactor">
    <cofactor evidence="1 8">
        <name>heme</name>
        <dbReference type="ChEBI" id="CHEBI:30413"/>
    </cofactor>
</comment>
<evidence type="ECO:0000256" key="10">
    <source>
        <dbReference type="SAM" id="Phobius"/>
    </source>
</evidence>
<dbReference type="EMBL" id="MVGT01000435">
    <property type="protein sequence ID" value="OVA18686.1"/>
    <property type="molecule type" value="Genomic_DNA"/>
</dbReference>
<evidence type="ECO:0000256" key="1">
    <source>
        <dbReference type="ARBA" id="ARBA00001971"/>
    </source>
</evidence>
<evidence type="ECO:0000256" key="4">
    <source>
        <dbReference type="ARBA" id="ARBA00022723"/>
    </source>
</evidence>
<keyword evidence="3 8" id="KW-0349">Heme</keyword>
<dbReference type="PRINTS" id="PR00385">
    <property type="entry name" value="P450"/>
</dbReference>
<dbReference type="InterPro" id="IPR001128">
    <property type="entry name" value="Cyt_P450"/>
</dbReference>
<dbReference type="GO" id="GO:0005506">
    <property type="term" value="F:iron ion binding"/>
    <property type="evidence" value="ECO:0007669"/>
    <property type="project" value="InterPro"/>
</dbReference>
<dbReference type="CDD" id="cd11072">
    <property type="entry name" value="CYP71-like"/>
    <property type="match status" value="1"/>
</dbReference>
<dbReference type="GO" id="GO:0020037">
    <property type="term" value="F:heme binding"/>
    <property type="evidence" value="ECO:0007669"/>
    <property type="project" value="InterPro"/>
</dbReference>
<gene>
    <name evidence="11" type="ORF">BVC80_1831g246</name>
</gene>
<dbReference type="FunFam" id="1.10.630.10:FF:000011">
    <property type="entry name" value="Cytochrome P450 83B1"/>
    <property type="match status" value="1"/>
</dbReference>
<dbReference type="InterPro" id="IPR002401">
    <property type="entry name" value="Cyt_P450_E_grp-I"/>
</dbReference>
<dbReference type="STRING" id="56857.A0A200R7M7"/>
<dbReference type="InParanoid" id="A0A200R7M7"/>
<dbReference type="PANTHER" id="PTHR47955:SF19">
    <property type="entry name" value="CYTOCHROME P450 71A9-LIKE ISOFORM X1"/>
    <property type="match status" value="1"/>
</dbReference>
<evidence type="ECO:0000313" key="11">
    <source>
        <dbReference type="EMBL" id="OVA18686.1"/>
    </source>
</evidence>
<evidence type="ECO:0000256" key="5">
    <source>
        <dbReference type="ARBA" id="ARBA00023002"/>
    </source>
</evidence>
<evidence type="ECO:0000256" key="7">
    <source>
        <dbReference type="ARBA" id="ARBA00023033"/>
    </source>
</evidence>
<dbReference type="OMA" id="FNDYWKE"/>
<keyword evidence="4 8" id="KW-0479">Metal-binding</keyword>
<dbReference type="GO" id="GO:0033075">
    <property type="term" value="P:isoquinoline alkaloid biosynthetic process"/>
    <property type="evidence" value="ECO:0007669"/>
    <property type="project" value="UniProtKB-ARBA"/>
</dbReference>
<dbReference type="GO" id="GO:0004497">
    <property type="term" value="F:monooxygenase activity"/>
    <property type="evidence" value="ECO:0007669"/>
    <property type="project" value="UniProtKB-KW"/>
</dbReference>
<keyword evidence="5 9" id="KW-0560">Oxidoreductase</keyword>
<dbReference type="OrthoDB" id="2789670at2759"/>
<accession>A0A200R7M7</accession>
<dbReference type="GO" id="GO:0016705">
    <property type="term" value="F:oxidoreductase activity, acting on paired donors, with incorporation or reduction of molecular oxygen"/>
    <property type="evidence" value="ECO:0007669"/>
    <property type="project" value="InterPro"/>
</dbReference>
<comment type="caution">
    <text evidence="11">The sequence shown here is derived from an EMBL/GenBank/DDBJ whole genome shotgun (WGS) entry which is preliminary data.</text>
</comment>
<dbReference type="FunCoup" id="A0A200R7M7">
    <property type="interactions" value="903"/>
</dbReference>
<evidence type="ECO:0000313" key="12">
    <source>
        <dbReference type="Proteomes" id="UP000195402"/>
    </source>
</evidence>
<reference evidence="11 12" key="1">
    <citation type="journal article" date="2017" name="Mol. Plant">
        <title>The Genome of Medicinal Plant Macleaya cordata Provides New Insights into Benzylisoquinoline Alkaloids Metabolism.</title>
        <authorList>
            <person name="Liu X."/>
            <person name="Liu Y."/>
            <person name="Huang P."/>
            <person name="Ma Y."/>
            <person name="Qing Z."/>
            <person name="Tang Q."/>
            <person name="Cao H."/>
            <person name="Cheng P."/>
            <person name="Zheng Y."/>
            <person name="Yuan Z."/>
            <person name="Zhou Y."/>
            <person name="Liu J."/>
            <person name="Tang Z."/>
            <person name="Zhuo Y."/>
            <person name="Zhang Y."/>
            <person name="Yu L."/>
            <person name="Huang J."/>
            <person name="Yang P."/>
            <person name="Peng Q."/>
            <person name="Zhang J."/>
            <person name="Jiang W."/>
            <person name="Zhang Z."/>
            <person name="Lin K."/>
            <person name="Ro D.K."/>
            <person name="Chen X."/>
            <person name="Xiong X."/>
            <person name="Shang Y."/>
            <person name="Huang S."/>
            <person name="Zeng J."/>
        </authorList>
    </citation>
    <scope>NUCLEOTIDE SEQUENCE [LARGE SCALE GENOMIC DNA]</scope>
    <source>
        <strain evidence="12">cv. BLH2017</strain>
        <tissue evidence="11">Root</tissue>
    </source>
</reference>
<evidence type="ECO:0000256" key="3">
    <source>
        <dbReference type="ARBA" id="ARBA00022617"/>
    </source>
</evidence>
<dbReference type="Gene3D" id="1.10.630.10">
    <property type="entry name" value="Cytochrome P450"/>
    <property type="match status" value="1"/>
</dbReference>
<keyword evidence="10" id="KW-1133">Transmembrane helix</keyword>
<proteinExistence type="inferred from homology"/>
<evidence type="ECO:0000256" key="2">
    <source>
        <dbReference type="ARBA" id="ARBA00010617"/>
    </source>
</evidence>
<feature type="transmembrane region" description="Helical" evidence="10">
    <location>
        <begin position="6"/>
        <end position="28"/>
    </location>
</feature>
<evidence type="ECO:0000256" key="8">
    <source>
        <dbReference type="PIRSR" id="PIRSR602401-1"/>
    </source>
</evidence>
<dbReference type="Proteomes" id="UP000195402">
    <property type="component" value="Unassembled WGS sequence"/>
</dbReference>
<dbReference type="InterPro" id="IPR017972">
    <property type="entry name" value="Cyt_P450_CS"/>
</dbReference>
<keyword evidence="10" id="KW-0472">Membrane</keyword>
<evidence type="ECO:0000256" key="9">
    <source>
        <dbReference type="RuleBase" id="RU000461"/>
    </source>
</evidence>
<evidence type="ECO:0000256" key="6">
    <source>
        <dbReference type="ARBA" id="ARBA00023004"/>
    </source>
</evidence>
<protein>
    <submittedName>
        <fullName evidence="11">Cytochrome P450</fullName>
    </submittedName>
</protein>
<dbReference type="PRINTS" id="PR00463">
    <property type="entry name" value="EP450I"/>
</dbReference>
<keyword evidence="6 8" id="KW-0408">Iron</keyword>